<dbReference type="GO" id="GO:0016646">
    <property type="term" value="F:oxidoreductase activity, acting on the CH-NH group of donors, NAD or NADP as acceptor"/>
    <property type="evidence" value="ECO:0007669"/>
    <property type="project" value="UniProtKB-ARBA"/>
</dbReference>
<feature type="domain" description="Flavin reductase like" evidence="1">
    <location>
        <begin position="10"/>
        <end position="155"/>
    </location>
</feature>
<evidence type="ECO:0000313" key="2">
    <source>
        <dbReference type="EMBL" id="MBB6014983.1"/>
    </source>
</evidence>
<reference evidence="2 5" key="2">
    <citation type="submission" date="2020-08" db="EMBL/GenBank/DDBJ databases">
        <title>Genomic Encyclopedia of Type Strains, Phase IV (KMG-IV): sequencing the most valuable type-strain genomes for metagenomic binning, comparative biology and taxonomic classification.</title>
        <authorList>
            <person name="Goeker M."/>
        </authorList>
    </citation>
    <scope>NUCLEOTIDE SEQUENCE [LARGE SCALE GENOMIC DNA]</scope>
    <source>
        <strain evidence="2 5">DSM 12027</strain>
    </source>
</reference>
<evidence type="ECO:0000313" key="4">
    <source>
        <dbReference type="Proteomes" id="UP000313988"/>
    </source>
</evidence>
<dbReference type="Proteomes" id="UP000629870">
    <property type="component" value="Unassembled WGS sequence"/>
</dbReference>
<dbReference type="Gene3D" id="2.30.110.10">
    <property type="entry name" value="Electron Transport, Fmn-binding Protein, Chain A"/>
    <property type="match status" value="1"/>
</dbReference>
<dbReference type="InterPro" id="IPR053310">
    <property type="entry name" value="Flavoredoxin-like"/>
</dbReference>
<reference evidence="3 4" key="1">
    <citation type="submission" date="2019-06" db="EMBL/GenBank/DDBJ databases">
        <title>Genome sequence of Deinococcus radiopugnans ATCC 19172.</title>
        <authorList>
            <person name="Maclea K.S."/>
            <person name="Maynard C.R."/>
        </authorList>
    </citation>
    <scope>NUCLEOTIDE SEQUENCE [LARGE SCALE GENOMIC DNA]</scope>
    <source>
        <strain evidence="3 4">ATCC 19172</strain>
    </source>
</reference>
<evidence type="ECO:0000259" key="1">
    <source>
        <dbReference type="SMART" id="SM00903"/>
    </source>
</evidence>
<comment type="caution">
    <text evidence="3">The sequence shown here is derived from an EMBL/GenBank/DDBJ whole genome shotgun (WGS) entry which is preliminary data.</text>
</comment>
<dbReference type="EMBL" id="JACHEW010000001">
    <property type="protein sequence ID" value="MBB6014983.1"/>
    <property type="molecule type" value="Genomic_DNA"/>
</dbReference>
<evidence type="ECO:0000313" key="3">
    <source>
        <dbReference type="EMBL" id="TNM71609.1"/>
    </source>
</evidence>
<dbReference type="PANTHER" id="PTHR43241">
    <property type="entry name" value="FLAVIN REDUCTASE DOMAIN PROTEIN"/>
    <property type="match status" value="1"/>
</dbReference>
<dbReference type="EMBL" id="VDMO01000006">
    <property type="protein sequence ID" value="TNM71609.1"/>
    <property type="molecule type" value="Genomic_DNA"/>
</dbReference>
<dbReference type="AlphaFoldDB" id="A0A5C4Y701"/>
<dbReference type="OrthoDB" id="9794638at2"/>
<dbReference type="Pfam" id="PF01613">
    <property type="entry name" value="Flavin_Reduct"/>
    <property type="match status" value="1"/>
</dbReference>
<dbReference type="Proteomes" id="UP000313988">
    <property type="component" value="Unassembled WGS sequence"/>
</dbReference>
<accession>A0A5C4Y701</accession>
<proteinExistence type="predicted"/>
<name>A0A5C4Y701_9DEIO</name>
<organism evidence="3 4">
    <name type="scientific">Deinococcus radiopugnans ATCC 19172</name>
    <dbReference type="NCBI Taxonomy" id="585398"/>
    <lineage>
        <taxon>Bacteria</taxon>
        <taxon>Thermotogati</taxon>
        <taxon>Deinococcota</taxon>
        <taxon>Deinococci</taxon>
        <taxon>Deinococcales</taxon>
        <taxon>Deinococcaceae</taxon>
        <taxon>Deinococcus</taxon>
    </lineage>
</organism>
<dbReference type="InterPro" id="IPR012349">
    <property type="entry name" value="Split_barrel_FMN-bd"/>
</dbReference>
<keyword evidence="5" id="KW-1185">Reference proteome</keyword>
<dbReference type="PANTHER" id="PTHR43241:SF1">
    <property type="entry name" value="FLAVIN REDUCTASE LIKE DOMAIN-CONTAINING PROTEIN"/>
    <property type="match status" value="1"/>
</dbReference>
<dbReference type="RefSeq" id="WP_139401813.1">
    <property type="nucleotide sequence ID" value="NZ_JACHEW010000001.1"/>
</dbReference>
<dbReference type="GO" id="GO:0010181">
    <property type="term" value="F:FMN binding"/>
    <property type="evidence" value="ECO:0007669"/>
    <property type="project" value="InterPro"/>
</dbReference>
<dbReference type="SUPFAM" id="SSF50475">
    <property type="entry name" value="FMN-binding split barrel"/>
    <property type="match status" value="1"/>
</dbReference>
<evidence type="ECO:0000313" key="5">
    <source>
        <dbReference type="Proteomes" id="UP000629870"/>
    </source>
</evidence>
<gene>
    <name evidence="3" type="ORF">FHR04_06555</name>
    <name evidence="2" type="ORF">HNQ04_000207</name>
</gene>
<dbReference type="SMART" id="SM00903">
    <property type="entry name" value="Flavin_Reduct"/>
    <property type="match status" value="1"/>
</dbReference>
<dbReference type="InterPro" id="IPR002563">
    <property type="entry name" value="Flavin_Rdtase-like_dom"/>
</dbReference>
<sequence length="183" mass="19907">MLSETGTQFFGYYPGTVALVTAEHGGVRNVMAAGWHTALSAQPPLYGVLIGRERATHGLVTQSGTFGINFLPASLSKPIQGTGVLSLHDLPQQDKLARLGLDTLPDAPLALADAYLHYRCRVTQTVPTGDHDLFVGEVLEVRHDPAFYDDRQLFLGEAAIYLGRSAYVKTTQGRETYLPESFS</sequence>
<protein>
    <submittedName>
        <fullName evidence="2">Flavin reductase (DIM6/NTAB) family NADH-FMN oxidoreductase RutF</fullName>
    </submittedName>
    <submittedName>
        <fullName evidence="3">Flavin reductase family protein</fullName>
    </submittedName>
</protein>